<organism evidence="1 2">
    <name type="scientific">Amycolatopsis echigonensis</name>
    <dbReference type="NCBI Taxonomy" id="2576905"/>
    <lineage>
        <taxon>Bacteria</taxon>
        <taxon>Bacillati</taxon>
        <taxon>Actinomycetota</taxon>
        <taxon>Actinomycetes</taxon>
        <taxon>Pseudonocardiales</taxon>
        <taxon>Pseudonocardiaceae</taxon>
        <taxon>Amycolatopsis</taxon>
    </lineage>
</organism>
<keyword evidence="2" id="KW-1185">Reference proteome</keyword>
<evidence type="ECO:0008006" key="3">
    <source>
        <dbReference type="Google" id="ProtNLM"/>
    </source>
</evidence>
<proteinExistence type="predicted"/>
<dbReference type="Proteomes" id="UP000233750">
    <property type="component" value="Unassembled WGS sequence"/>
</dbReference>
<name>A0A2N3WGQ1_9PSEU</name>
<evidence type="ECO:0000313" key="1">
    <source>
        <dbReference type="EMBL" id="PKV93042.1"/>
    </source>
</evidence>
<dbReference type="EMBL" id="PJMY01000003">
    <property type="protein sequence ID" value="PKV93042.1"/>
    <property type="molecule type" value="Genomic_DNA"/>
</dbReference>
<gene>
    <name evidence="1" type="ORF">ATK30_3879</name>
</gene>
<comment type="caution">
    <text evidence="1">The sequence shown here is derived from an EMBL/GenBank/DDBJ whole genome shotgun (WGS) entry which is preliminary data.</text>
</comment>
<dbReference type="AlphaFoldDB" id="A0A2N3WGQ1"/>
<protein>
    <recommendedName>
        <fullName evidence="3">PE family protein</fullName>
    </recommendedName>
</protein>
<dbReference type="RefSeq" id="WP_244194657.1">
    <property type="nucleotide sequence ID" value="NZ_PJMY01000003.1"/>
</dbReference>
<reference evidence="1 2" key="1">
    <citation type="submission" date="2017-12" db="EMBL/GenBank/DDBJ databases">
        <title>Sequencing the genomes of 1000 Actinobacteria strains.</title>
        <authorList>
            <person name="Klenk H.-P."/>
        </authorList>
    </citation>
    <scope>NUCLEOTIDE SEQUENCE [LARGE SCALE GENOMIC DNA]</scope>
    <source>
        <strain evidence="1 2">DSM 45165</strain>
    </source>
</reference>
<accession>A0A2N3WGQ1</accession>
<sequence length="135" mass="14566">MPEGSPASGGNPGVQVPPVPPIMVGSYGKAGGYKFTEDEVDSVIGQWKDLLTDLMKDERLAHSVATVQPPADEVASHTFVNQGANPSGQSLMDEHAKMVQYTKNFIDALTAAKQKISVDELHRTQELQKQGQSDF</sequence>
<evidence type="ECO:0000313" key="2">
    <source>
        <dbReference type="Proteomes" id="UP000233750"/>
    </source>
</evidence>